<reference evidence="5 6" key="1">
    <citation type="journal article" date="2020" name="G3 (Bethesda)">
        <title>Draft Genome of the Common Snapping Turtle, Chelydra serpentina, a Model for Phenotypic Plasticity in Reptiles.</title>
        <authorList>
            <person name="Das D."/>
            <person name="Singh S.K."/>
            <person name="Bierstedt J."/>
            <person name="Erickson A."/>
            <person name="Galli G.L.J."/>
            <person name="Crossley D.A. 2nd"/>
            <person name="Rhen T."/>
        </authorList>
    </citation>
    <scope>NUCLEOTIDE SEQUENCE [LARGE SCALE GENOMIC DNA]</scope>
    <source>
        <strain evidence="5">KW</strain>
    </source>
</reference>
<evidence type="ECO:0000256" key="1">
    <source>
        <dbReference type="ARBA" id="ARBA00010879"/>
    </source>
</evidence>
<dbReference type="PROSITE" id="PS50878">
    <property type="entry name" value="RT_POL"/>
    <property type="match status" value="1"/>
</dbReference>
<dbReference type="GO" id="GO:0004523">
    <property type="term" value="F:RNA-DNA hybrid ribonuclease activity"/>
    <property type="evidence" value="ECO:0007669"/>
    <property type="project" value="UniProtKB-EC"/>
</dbReference>
<organism evidence="5 6">
    <name type="scientific">Chelydra serpentina</name>
    <name type="common">Snapping turtle</name>
    <name type="synonym">Testudo serpentina</name>
    <dbReference type="NCBI Taxonomy" id="8475"/>
    <lineage>
        <taxon>Eukaryota</taxon>
        <taxon>Metazoa</taxon>
        <taxon>Chordata</taxon>
        <taxon>Craniata</taxon>
        <taxon>Vertebrata</taxon>
        <taxon>Euteleostomi</taxon>
        <taxon>Archelosauria</taxon>
        <taxon>Testudinata</taxon>
        <taxon>Testudines</taxon>
        <taxon>Cryptodira</taxon>
        <taxon>Durocryptodira</taxon>
        <taxon>Americhelydia</taxon>
        <taxon>Chelydroidea</taxon>
        <taxon>Chelydridae</taxon>
        <taxon>Chelydra</taxon>
    </lineage>
</organism>
<evidence type="ECO:0000256" key="2">
    <source>
        <dbReference type="ARBA" id="ARBA00012180"/>
    </source>
</evidence>
<dbReference type="CDD" id="cd03714">
    <property type="entry name" value="RT_DIRS1"/>
    <property type="match status" value="1"/>
</dbReference>
<proteinExistence type="inferred from homology"/>
<dbReference type="Pfam" id="PF00078">
    <property type="entry name" value="RVT_1"/>
    <property type="match status" value="1"/>
</dbReference>
<evidence type="ECO:0000313" key="5">
    <source>
        <dbReference type="EMBL" id="KAG6936528.1"/>
    </source>
</evidence>
<evidence type="ECO:0000259" key="4">
    <source>
        <dbReference type="PROSITE" id="PS50878"/>
    </source>
</evidence>
<feature type="domain" description="Reverse transcriptase" evidence="4">
    <location>
        <begin position="1"/>
        <end position="168"/>
    </location>
</feature>
<accession>A0A8T1T637</accession>
<evidence type="ECO:0000256" key="3">
    <source>
        <dbReference type="SAM" id="MobiDB-lite"/>
    </source>
</evidence>
<dbReference type="InterPro" id="IPR052055">
    <property type="entry name" value="Hepadnavirus_pol/RT"/>
</dbReference>
<keyword evidence="6" id="KW-1185">Reference proteome</keyword>
<dbReference type="InterPro" id="IPR000477">
    <property type="entry name" value="RT_dom"/>
</dbReference>
<sequence length="168" mass="18645">QGPFSRATSTSGGANAPGYRGNRGGSKGAERQEVLLPLFPNPQVEGGVTSHPSPSRTQQIHGKVEVPNAFPGDYYPLTGDWYAALDMKDAYFHIAIYPPQRHFLRFVVNQQHFQFTVLPFGLSTAPRVFTKCMAVVAASLCQRRNQVFPYLDDWLFRSSSSSQVQSHV</sequence>
<dbReference type="InterPro" id="IPR043128">
    <property type="entry name" value="Rev_trsase/Diguanyl_cyclase"/>
</dbReference>
<gene>
    <name evidence="5" type="ORF">G0U57_012293</name>
</gene>
<feature type="compositionally biased region" description="Polar residues" evidence="3">
    <location>
        <begin position="1"/>
        <end position="13"/>
    </location>
</feature>
<dbReference type="SUPFAM" id="SSF56672">
    <property type="entry name" value="DNA/RNA polymerases"/>
    <property type="match status" value="1"/>
</dbReference>
<dbReference type="Gene3D" id="3.30.70.270">
    <property type="match status" value="1"/>
</dbReference>
<dbReference type="OrthoDB" id="6771932at2759"/>
<dbReference type="AlphaFoldDB" id="A0A8T1T637"/>
<comment type="caution">
    <text evidence="5">The sequence shown here is derived from an EMBL/GenBank/DDBJ whole genome shotgun (WGS) entry which is preliminary data.</text>
</comment>
<feature type="region of interest" description="Disordered" evidence="3">
    <location>
        <begin position="1"/>
        <end position="32"/>
    </location>
</feature>
<feature type="non-terminal residue" evidence="5">
    <location>
        <position position="1"/>
    </location>
</feature>
<dbReference type="EC" id="3.1.26.4" evidence="2"/>
<protein>
    <recommendedName>
        <fullName evidence="2">ribonuclease H</fullName>
        <ecNumber evidence="2">3.1.26.4</ecNumber>
    </recommendedName>
</protein>
<evidence type="ECO:0000313" key="6">
    <source>
        <dbReference type="Proteomes" id="UP000765507"/>
    </source>
</evidence>
<dbReference type="EMBL" id="JAHGAV010000032">
    <property type="protein sequence ID" value="KAG6936528.1"/>
    <property type="molecule type" value="Genomic_DNA"/>
</dbReference>
<name>A0A8T1T637_CHESE</name>
<dbReference type="Proteomes" id="UP000765507">
    <property type="component" value="Unassembled WGS sequence"/>
</dbReference>
<dbReference type="InterPro" id="IPR043502">
    <property type="entry name" value="DNA/RNA_pol_sf"/>
</dbReference>
<comment type="similarity">
    <text evidence="1">Belongs to the beta type-B retroviral polymerase family. HERV class-II K(HML-2) pol subfamily.</text>
</comment>
<feature type="non-terminal residue" evidence="5">
    <location>
        <position position="168"/>
    </location>
</feature>
<dbReference type="PANTHER" id="PTHR33050:SF7">
    <property type="entry name" value="RIBONUCLEASE H"/>
    <property type="match status" value="1"/>
</dbReference>
<dbReference type="PANTHER" id="PTHR33050">
    <property type="entry name" value="REVERSE TRANSCRIPTASE DOMAIN-CONTAINING PROTEIN"/>
    <property type="match status" value="1"/>
</dbReference>